<accession>A0A1T2YM74</accession>
<dbReference type="AlphaFoldDB" id="A0A1T2YM74"/>
<protein>
    <recommendedName>
        <fullName evidence="4">Protein GltF</fullName>
    </recommendedName>
</protein>
<dbReference type="Pfam" id="PF06551">
    <property type="entry name" value="DUF1120"/>
    <property type="match status" value="1"/>
</dbReference>
<evidence type="ECO:0000313" key="2">
    <source>
        <dbReference type="EMBL" id="OPA92763.1"/>
    </source>
</evidence>
<feature type="chain" id="PRO_5010569837" description="Protein GltF" evidence="1">
    <location>
        <begin position="22"/>
        <end position="206"/>
    </location>
</feature>
<feature type="signal peptide" evidence="1">
    <location>
        <begin position="1"/>
        <end position="21"/>
    </location>
</feature>
<dbReference type="Proteomes" id="UP000190965">
    <property type="component" value="Unassembled WGS sequence"/>
</dbReference>
<evidence type="ECO:0008006" key="4">
    <source>
        <dbReference type="Google" id="ProtNLM"/>
    </source>
</evidence>
<gene>
    <name evidence="2" type="ORF">BFW87_16685</name>
</gene>
<keyword evidence="1" id="KW-0732">Signal</keyword>
<proteinExistence type="predicted"/>
<reference evidence="2 3" key="1">
    <citation type="submission" date="2016-12" db="EMBL/GenBank/DDBJ databases">
        <title>Draft genome sequences of seven strains of Pseudomonas fluorescens that produce 4-formylaminooxyvinylglycine.</title>
        <authorList>
            <person name="Okrent R.A."/>
            <person name="Manning V.A."/>
            <person name="Trippe K.M."/>
        </authorList>
    </citation>
    <scope>NUCLEOTIDE SEQUENCE [LARGE SCALE GENOMIC DNA]</scope>
    <source>
        <strain evidence="2 3">P5A</strain>
    </source>
</reference>
<name>A0A1T2YM74_PSEFL</name>
<dbReference type="OrthoDB" id="6602106at2"/>
<dbReference type="InterPro" id="IPR010546">
    <property type="entry name" value="DUF1120"/>
</dbReference>
<comment type="caution">
    <text evidence="2">The sequence shown here is derived from an EMBL/GenBank/DDBJ whole genome shotgun (WGS) entry which is preliminary data.</text>
</comment>
<organism evidence="2 3">
    <name type="scientific">Pseudomonas fluorescens</name>
    <dbReference type="NCBI Taxonomy" id="294"/>
    <lineage>
        <taxon>Bacteria</taxon>
        <taxon>Pseudomonadati</taxon>
        <taxon>Pseudomonadota</taxon>
        <taxon>Gammaproteobacteria</taxon>
        <taxon>Pseudomonadales</taxon>
        <taxon>Pseudomonadaceae</taxon>
        <taxon>Pseudomonas</taxon>
    </lineage>
</organism>
<evidence type="ECO:0000313" key="3">
    <source>
        <dbReference type="Proteomes" id="UP000190965"/>
    </source>
</evidence>
<evidence type="ECO:0000256" key="1">
    <source>
        <dbReference type="SAM" id="SignalP"/>
    </source>
</evidence>
<sequence length="206" mass="21647">MSITRNLLVAALLASSGNAMAASSVDLAVTGTITPSACTPSLADGGVADFGKVSAKDLRPDWPTYLPHQSMQMTVTCDAATLFAIAPTDNREGSESELDYYNFGIGMINGSEKLGYLTAALSNRMADGVPVFVIGSRDGGQTWASEPHLMDDGLTAFAENGKRVPIAIQQLTTDLQIQAVIAASQNLTLNKEESIDGSVTLTVNYL</sequence>
<dbReference type="RefSeq" id="WP_078740858.1">
    <property type="nucleotide sequence ID" value="NZ_MSDF01000020.1"/>
</dbReference>
<dbReference type="EMBL" id="MSDF01000020">
    <property type="protein sequence ID" value="OPA92763.1"/>
    <property type="molecule type" value="Genomic_DNA"/>
</dbReference>